<evidence type="ECO:0000256" key="18">
    <source>
        <dbReference type="SAM" id="MobiDB-lite"/>
    </source>
</evidence>
<evidence type="ECO:0000256" key="16">
    <source>
        <dbReference type="PIRSR" id="PIRSR601834-1"/>
    </source>
</evidence>
<dbReference type="InterPro" id="IPR001834">
    <property type="entry name" value="CBR-like"/>
</dbReference>
<evidence type="ECO:0000256" key="13">
    <source>
        <dbReference type="ARBA" id="ARBA00023136"/>
    </source>
</evidence>
<feature type="compositionally biased region" description="Polar residues" evidence="18">
    <location>
        <begin position="1"/>
        <end position="23"/>
    </location>
</feature>
<dbReference type="PRINTS" id="PR00371">
    <property type="entry name" value="FPNCR"/>
</dbReference>
<comment type="catalytic activity">
    <reaction evidence="14 17">
        <text>2 Fe(III)-[cytochrome b5] + NADH = 2 Fe(II)-[cytochrome b5] + NAD(+) + H(+)</text>
        <dbReference type="Rhea" id="RHEA:46680"/>
        <dbReference type="Rhea" id="RHEA-COMP:10438"/>
        <dbReference type="Rhea" id="RHEA-COMP:10439"/>
        <dbReference type="ChEBI" id="CHEBI:15378"/>
        <dbReference type="ChEBI" id="CHEBI:29033"/>
        <dbReference type="ChEBI" id="CHEBI:29034"/>
        <dbReference type="ChEBI" id="CHEBI:57540"/>
        <dbReference type="ChEBI" id="CHEBI:57945"/>
        <dbReference type="EC" id="1.6.2.2"/>
    </reaction>
</comment>
<name>G0V8U9_NAUCA</name>
<feature type="binding site" evidence="16">
    <location>
        <position position="150"/>
    </location>
    <ligand>
        <name>FAD</name>
        <dbReference type="ChEBI" id="CHEBI:57692"/>
    </ligand>
</feature>
<comment type="cofactor">
    <cofactor evidence="1 16 17">
        <name>FAD</name>
        <dbReference type="ChEBI" id="CHEBI:57692"/>
    </cofactor>
</comment>
<keyword evidence="10 17" id="KW-0560">Oxidoreductase</keyword>
<dbReference type="eggNOG" id="KOG0534">
    <property type="taxonomic scope" value="Eukaryota"/>
</dbReference>
<feature type="binding site" evidence="16">
    <location>
        <position position="140"/>
    </location>
    <ligand>
        <name>FAD</name>
        <dbReference type="ChEBI" id="CHEBI:57692"/>
    </ligand>
</feature>
<dbReference type="EC" id="1.6.2.2" evidence="17"/>
<evidence type="ECO:0000256" key="10">
    <source>
        <dbReference type="ARBA" id="ARBA00023002"/>
    </source>
</evidence>
<evidence type="ECO:0000256" key="9">
    <source>
        <dbReference type="ARBA" id="ARBA00022989"/>
    </source>
</evidence>
<dbReference type="OrthoDB" id="432685at2759"/>
<keyword evidence="11 17" id="KW-0520">NAD</keyword>
<dbReference type="GO" id="GO:0005741">
    <property type="term" value="C:mitochondrial outer membrane"/>
    <property type="evidence" value="ECO:0007669"/>
    <property type="project" value="UniProtKB-SubCell"/>
</dbReference>
<keyword evidence="7" id="KW-1000">Mitochondrion outer membrane</keyword>
<dbReference type="GO" id="GO:0090524">
    <property type="term" value="F:cytochrome-b5 reductase activity, acting on NADH"/>
    <property type="evidence" value="ECO:0007669"/>
    <property type="project" value="UniProtKB-EC"/>
</dbReference>
<organism evidence="21 22">
    <name type="scientific">Naumovozyma castellii</name>
    <name type="common">Yeast</name>
    <name type="synonym">Saccharomyces castellii</name>
    <dbReference type="NCBI Taxonomy" id="27288"/>
    <lineage>
        <taxon>Eukaryota</taxon>
        <taxon>Fungi</taxon>
        <taxon>Dikarya</taxon>
        <taxon>Ascomycota</taxon>
        <taxon>Saccharomycotina</taxon>
        <taxon>Saccharomycetes</taxon>
        <taxon>Saccharomycetales</taxon>
        <taxon>Saccharomycetaceae</taxon>
        <taxon>Naumovozyma</taxon>
    </lineage>
</organism>
<dbReference type="PRINTS" id="PR00406">
    <property type="entry name" value="CYTB5RDTASE"/>
</dbReference>
<evidence type="ECO:0000256" key="7">
    <source>
        <dbReference type="ARBA" id="ARBA00022787"/>
    </source>
</evidence>
<dbReference type="Pfam" id="PF00175">
    <property type="entry name" value="NAD_binding_1"/>
    <property type="match status" value="1"/>
</dbReference>
<dbReference type="GO" id="GO:0005783">
    <property type="term" value="C:endoplasmic reticulum"/>
    <property type="evidence" value="ECO:0007669"/>
    <property type="project" value="TreeGrafter"/>
</dbReference>
<comment type="pathway">
    <text evidence="3">Protein modification; peptidyl-diphthamide biosynthesis.</text>
</comment>
<dbReference type="GeneID" id="96901376"/>
<evidence type="ECO:0000256" key="3">
    <source>
        <dbReference type="ARBA" id="ARBA00005156"/>
    </source>
</evidence>
<feature type="binding site" evidence="16">
    <location>
        <position position="149"/>
    </location>
    <ligand>
        <name>FAD</name>
        <dbReference type="ChEBI" id="CHEBI:57692"/>
    </ligand>
</feature>
<dbReference type="InterPro" id="IPR017938">
    <property type="entry name" value="Riboflavin_synthase-like_b-brl"/>
</dbReference>
<feature type="domain" description="FAD-binding FR-type" evidence="20">
    <location>
        <begin position="70"/>
        <end position="174"/>
    </location>
</feature>
<dbReference type="STRING" id="1064592.G0V8U9"/>
<dbReference type="FunCoup" id="G0V8U9">
    <property type="interactions" value="290"/>
</dbReference>
<evidence type="ECO:0000256" key="17">
    <source>
        <dbReference type="RuleBase" id="RU361226"/>
    </source>
</evidence>
<sequence>MYIQAANPNQHSMNTATADSAPTENIRPTGEANAFNRSTLIPVVFILALAIRYISMRRRIHANKAVLKKGTFHKFCLVSKTVLTHNTAIYNFGLPNADDVLGLPIGQHISIKENIDGKDIMRSYTPTSLDSETKGSFELLVKSYPNGNISKFIGNLNIGDEINVCGPAGNYHYEPNCRNKLGMIAGGTGIAPMFQIMKAIYLNPKDTTEVTLLYGNVQEADILLRKELDEMVKMRPDQFKVIYLLDKTDRDDWEGEIGYVTLDLMEKYMPSPKEEGVQMLLCGPPRMVGSAKRNAVTMGYARGKPLSKMEDQVFIF</sequence>
<dbReference type="Gene3D" id="3.40.50.80">
    <property type="entry name" value="Nucleotide-binding domain of ferredoxin-NADP reductase (FNR) module"/>
    <property type="match status" value="1"/>
</dbReference>
<dbReference type="Proteomes" id="UP000001640">
    <property type="component" value="Chromosome 1"/>
</dbReference>
<dbReference type="GO" id="GO:0090560">
    <property type="term" value="F:2-(3-amino-3-carboxypropyl)histidine synthase activity"/>
    <property type="evidence" value="ECO:0007669"/>
    <property type="project" value="EnsemblFungi"/>
</dbReference>
<comment type="catalytic activity">
    <reaction evidence="15">
        <text>2 Fe(3+)-[Dph3] + NADH = 2 Fe(2+)-[Dph3] + NAD(+) + H(+)</text>
        <dbReference type="Rhea" id="RHEA:71231"/>
        <dbReference type="Rhea" id="RHEA-COMP:18002"/>
        <dbReference type="Rhea" id="RHEA-COMP:18003"/>
        <dbReference type="ChEBI" id="CHEBI:15378"/>
        <dbReference type="ChEBI" id="CHEBI:29033"/>
        <dbReference type="ChEBI" id="CHEBI:29034"/>
        <dbReference type="ChEBI" id="CHEBI:57540"/>
        <dbReference type="ChEBI" id="CHEBI:57945"/>
        <dbReference type="ChEBI" id="CHEBI:83228"/>
    </reaction>
    <physiologicalReaction direction="left-to-right" evidence="15">
        <dbReference type="Rhea" id="RHEA:71232"/>
    </physiologicalReaction>
</comment>
<keyword evidence="6 19" id="KW-0812">Transmembrane</keyword>
<dbReference type="Gene3D" id="2.40.30.10">
    <property type="entry name" value="Translation factors"/>
    <property type="match status" value="1"/>
</dbReference>
<evidence type="ECO:0000256" key="6">
    <source>
        <dbReference type="ARBA" id="ARBA00022692"/>
    </source>
</evidence>
<keyword evidence="22" id="KW-1185">Reference proteome</keyword>
<evidence type="ECO:0000256" key="2">
    <source>
        <dbReference type="ARBA" id="ARBA00004572"/>
    </source>
</evidence>
<accession>G0V8U9</accession>
<keyword evidence="9 19" id="KW-1133">Transmembrane helix</keyword>
<dbReference type="PANTHER" id="PTHR19370:SF184">
    <property type="entry name" value="NADH-CYTOCHROME B5 REDUCTASE-LIKE"/>
    <property type="match status" value="1"/>
</dbReference>
<feature type="transmembrane region" description="Helical" evidence="19">
    <location>
        <begin position="34"/>
        <end position="54"/>
    </location>
</feature>
<evidence type="ECO:0000313" key="22">
    <source>
        <dbReference type="Proteomes" id="UP000001640"/>
    </source>
</evidence>
<evidence type="ECO:0000259" key="20">
    <source>
        <dbReference type="PROSITE" id="PS51384"/>
    </source>
</evidence>
<dbReference type="RefSeq" id="XP_003674278.1">
    <property type="nucleotide sequence ID" value="XM_003674230.1"/>
</dbReference>
<dbReference type="EMBL" id="HE576752">
    <property type="protein sequence ID" value="CCC67898.1"/>
    <property type="molecule type" value="Genomic_DNA"/>
</dbReference>
<dbReference type="OMA" id="VQIFMCG"/>
<evidence type="ECO:0000256" key="12">
    <source>
        <dbReference type="ARBA" id="ARBA00023128"/>
    </source>
</evidence>
<dbReference type="InterPro" id="IPR039261">
    <property type="entry name" value="FNR_nucleotide-bd"/>
</dbReference>
<dbReference type="FunFam" id="2.40.30.10:FF:000032">
    <property type="entry name" value="NADH-cytochrome b5 reductase"/>
    <property type="match status" value="1"/>
</dbReference>
<feature type="binding site" evidence="16">
    <location>
        <position position="142"/>
    </location>
    <ligand>
        <name>FAD</name>
        <dbReference type="ChEBI" id="CHEBI:57692"/>
    </ligand>
</feature>
<evidence type="ECO:0000256" key="1">
    <source>
        <dbReference type="ARBA" id="ARBA00001974"/>
    </source>
</evidence>
<evidence type="ECO:0000256" key="19">
    <source>
        <dbReference type="SAM" id="Phobius"/>
    </source>
</evidence>
<dbReference type="InterPro" id="IPR008333">
    <property type="entry name" value="Cbr1-like_FAD-bd_dom"/>
</dbReference>
<dbReference type="Pfam" id="PF00970">
    <property type="entry name" value="FAD_binding_6"/>
    <property type="match status" value="1"/>
</dbReference>
<dbReference type="PANTHER" id="PTHR19370">
    <property type="entry name" value="NADH-CYTOCHROME B5 REDUCTASE"/>
    <property type="match status" value="1"/>
</dbReference>
<evidence type="ECO:0000256" key="5">
    <source>
        <dbReference type="ARBA" id="ARBA00022630"/>
    </source>
</evidence>
<dbReference type="KEGG" id="ncs:NCAS_0A13400"/>
<dbReference type="InterPro" id="IPR001709">
    <property type="entry name" value="Flavoprot_Pyr_Nucl_cyt_Rdtase"/>
</dbReference>
<keyword evidence="13 19" id="KW-0472">Membrane</keyword>
<dbReference type="PROSITE" id="PS51384">
    <property type="entry name" value="FAD_FR"/>
    <property type="match status" value="1"/>
</dbReference>
<feature type="region of interest" description="Disordered" evidence="18">
    <location>
        <begin position="1"/>
        <end position="29"/>
    </location>
</feature>
<dbReference type="GO" id="GO:0017183">
    <property type="term" value="P:protein histidyl modification to diphthamide"/>
    <property type="evidence" value="ECO:0007669"/>
    <property type="project" value="EnsemblFungi"/>
</dbReference>
<keyword evidence="12" id="KW-0496">Mitochondrion</keyword>
<evidence type="ECO:0000256" key="11">
    <source>
        <dbReference type="ARBA" id="ARBA00023027"/>
    </source>
</evidence>
<dbReference type="FunFam" id="3.40.50.80:FF:000009">
    <property type="entry name" value="NADH-cytochrome b5 reductase"/>
    <property type="match status" value="1"/>
</dbReference>
<dbReference type="HOGENOM" id="CLU_003827_9_0_1"/>
<keyword evidence="8 16" id="KW-0274">FAD</keyword>
<keyword evidence="5 16" id="KW-0285">Flavoprotein</keyword>
<evidence type="ECO:0000256" key="14">
    <source>
        <dbReference type="ARBA" id="ARBA00047682"/>
    </source>
</evidence>
<dbReference type="CDD" id="cd06183">
    <property type="entry name" value="cyt_b5_reduct_like"/>
    <property type="match status" value="1"/>
</dbReference>
<reference key="2">
    <citation type="submission" date="2011-08" db="EMBL/GenBank/DDBJ databases">
        <title>Genome sequence of Naumovozyma castellii.</title>
        <authorList>
            <person name="Gordon J.L."/>
            <person name="Armisen D."/>
            <person name="Proux-Wera E."/>
            <person name="OhEigeartaigh S.S."/>
            <person name="Byrne K.P."/>
            <person name="Wolfe K.H."/>
        </authorList>
    </citation>
    <scope>NUCLEOTIDE SEQUENCE</scope>
    <source>
        <strain>Type strain:CBS 4309</strain>
    </source>
</reference>
<dbReference type="SUPFAM" id="SSF52343">
    <property type="entry name" value="Ferredoxin reductase-like, C-terminal NADP-linked domain"/>
    <property type="match status" value="1"/>
</dbReference>
<evidence type="ECO:0000256" key="4">
    <source>
        <dbReference type="ARBA" id="ARBA00006105"/>
    </source>
</evidence>
<evidence type="ECO:0000256" key="8">
    <source>
        <dbReference type="ARBA" id="ARBA00022827"/>
    </source>
</evidence>
<dbReference type="AlphaFoldDB" id="G0V8U9"/>
<protein>
    <recommendedName>
        <fullName evidence="17">NADH-cytochrome b5 reductase</fullName>
        <ecNumber evidence="17">1.6.2.2</ecNumber>
    </recommendedName>
</protein>
<reference evidence="21 22" key="1">
    <citation type="journal article" date="2011" name="Proc. Natl. Acad. Sci. U.S.A.">
        <title>Evolutionary erosion of yeast sex chromosomes by mating-type switching accidents.</title>
        <authorList>
            <person name="Gordon J.L."/>
            <person name="Armisen D."/>
            <person name="Proux-Wera E."/>
            <person name="Oheigeartaigh S.S."/>
            <person name="Byrne K.P."/>
            <person name="Wolfe K.H."/>
        </authorList>
    </citation>
    <scope>NUCLEOTIDE SEQUENCE [LARGE SCALE GENOMIC DNA]</scope>
    <source>
        <strain evidence="22">ATCC 76901 / BCRC 22586 / CBS 4309 / NBRC 1992 / NRRL Y-12630</strain>
    </source>
</reference>
<proteinExistence type="inferred from homology"/>
<feature type="binding site" evidence="16">
    <location>
        <position position="124"/>
    </location>
    <ligand>
        <name>FAD</name>
        <dbReference type="ChEBI" id="CHEBI:57692"/>
    </ligand>
</feature>
<comment type="similarity">
    <text evidence="4 17">Belongs to the flavoprotein pyridine nucleotide cytochrome reductase family.</text>
</comment>
<evidence type="ECO:0000313" key="21">
    <source>
        <dbReference type="EMBL" id="CCC67898.1"/>
    </source>
</evidence>
<dbReference type="InParanoid" id="G0V8U9"/>
<evidence type="ECO:0000256" key="15">
    <source>
        <dbReference type="ARBA" id="ARBA00049138"/>
    </source>
</evidence>
<comment type="subcellular location">
    <subcellularLocation>
        <location evidence="2">Mitochondrion outer membrane</location>
        <topology evidence="2">Single-pass membrane protein</topology>
    </subcellularLocation>
</comment>
<dbReference type="GO" id="GO:0005886">
    <property type="term" value="C:plasma membrane"/>
    <property type="evidence" value="ECO:0007669"/>
    <property type="project" value="TreeGrafter"/>
</dbReference>
<gene>
    <name evidence="21" type="primary">NCAS0A13400</name>
    <name evidence="21" type="ordered locus">NCAS_0A13400</name>
</gene>
<dbReference type="InterPro" id="IPR017927">
    <property type="entry name" value="FAD-bd_FR_type"/>
</dbReference>
<dbReference type="InterPro" id="IPR001433">
    <property type="entry name" value="OxRdtase_FAD/NAD-bd"/>
</dbReference>
<dbReference type="GO" id="GO:0003954">
    <property type="term" value="F:NADH dehydrogenase activity"/>
    <property type="evidence" value="ECO:0007669"/>
    <property type="project" value="EnsemblFungi"/>
</dbReference>
<dbReference type="SUPFAM" id="SSF63380">
    <property type="entry name" value="Riboflavin synthase domain-like"/>
    <property type="match status" value="1"/>
</dbReference>
<dbReference type="GO" id="GO:0002926">
    <property type="term" value="P:tRNA wobble base 5-methoxycarbonylmethyl-2-thiouridinylation"/>
    <property type="evidence" value="ECO:0007669"/>
    <property type="project" value="EnsemblFungi"/>
</dbReference>
<feature type="binding site" evidence="16">
    <location>
        <position position="122"/>
    </location>
    <ligand>
        <name>FAD</name>
        <dbReference type="ChEBI" id="CHEBI:57692"/>
    </ligand>
</feature>